<feature type="transmembrane region" description="Helical" evidence="7">
    <location>
        <begin position="390"/>
        <end position="411"/>
    </location>
</feature>
<feature type="transmembrane region" description="Helical" evidence="7">
    <location>
        <begin position="185"/>
        <end position="209"/>
    </location>
</feature>
<gene>
    <name evidence="9" type="ORF">K7J14_05175</name>
</gene>
<keyword evidence="6 7" id="KW-0472">Membrane</keyword>
<evidence type="ECO:0000256" key="2">
    <source>
        <dbReference type="ARBA" id="ARBA00007755"/>
    </source>
</evidence>
<comment type="subcellular location">
    <subcellularLocation>
        <location evidence="1">Cell membrane</location>
        <topology evidence="1">Multi-pass membrane protein</topology>
    </subcellularLocation>
</comment>
<dbReference type="PANTHER" id="PTHR30252:SF4">
    <property type="entry name" value="CARBON STARVATION"/>
    <property type="match status" value="1"/>
</dbReference>
<feature type="transmembrane region" description="Helical" evidence="7">
    <location>
        <begin position="159"/>
        <end position="178"/>
    </location>
</feature>
<comment type="similarity">
    <text evidence="2">Belongs to the peptide transporter carbon starvation (CstA) (TC 2.A.114) family.</text>
</comment>
<comment type="caution">
    <text evidence="9">The sequence shown here is derived from an EMBL/GenBank/DDBJ whole genome shotgun (WGS) entry which is preliminary data.</text>
</comment>
<keyword evidence="5 7" id="KW-1133">Transmembrane helix</keyword>
<evidence type="ECO:0000313" key="9">
    <source>
        <dbReference type="EMBL" id="MCD1654091.1"/>
    </source>
</evidence>
<dbReference type="GO" id="GO:0005886">
    <property type="term" value="C:plasma membrane"/>
    <property type="evidence" value="ECO:0007669"/>
    <property type="project" value="UniProtKB-SubCell"/>
</dbReference>
<organism evidence="9 10">
    <name type="scientific">Teretinema zuelzerae</name>
    <dbReference type="NCBI Taxonomy" id="156"/>
    <lineage>
        <taxon>Bacteria</taxon>
        <taxon>Pseudomonadati</taxon>
        <taxon>Spirochaetota</taxon>
        <taxon>Spirochaetia</taxon>
        <taxon>Spirochaetales</taxon>
        <taxon>Treponemataceae</taxon>
        <taxon>Teretinema</taxon>
    </lineage>
</organism>
<feature type="domain" description="CstA N-terminal" evidence="8">
    <location>
        <begin position="157"/>
        <end position="282"/>
    </location>
</feature>
<feature type="transmembrane region" description="Helical" evidence="7">
    <location>
        <begin position="128"/>
        <end position="147"/>
    </location>
</feature>
<protein>
    <submittedName>
        <fullName evidence="9">Carbon starvation protein A</fullName>
    </submittedName>
</protein>
<name>A0AAE3EGI6_9SPIR</name>
<reference evidence="9" key="1">
    <citation type="submission" date="2021-08" db="EMBL/GenBank/DDBJ databases">
        <title>Comparative analyses of Brucepasteria parasyntrophica and Teretinema zuelzerae.</title>
        <authorList>
            <person name="Song Y."/>
            <person name="Brune A."/>
        </authorList>
    </citation>
    <scope>NUCLEOTIDE SEQUENCE</scope>
    <source>
        <strain evidence="9">DSM 1903</strain>
    </source>
</reference>
<keyword evidence="3" id="KW-1003">Cell membrane</keyword>
<evidence type="ECO:0000259" key="8">
    <source>
        <dbReference type="Pfam" id="PF02554"/>
    </source>
</evidence>
<feature type="transmembrane region" description="Helical" evidence="7">
    <location>
        <begin position="418"/>
        <end position="436"/>
    </location>
</feature>
<dbReference type="InterPro" id="IPR003706">
    <property type="entry name" value="CstA_N"/>
</dbReference>
<dbReference type="InterPro" id="IPR051605">
    <property type="entry name" value="CstA"/>
</dbReference>
<keyword evidence="10" id="KW-1185">Reference proteome</keyword>
<evidence type="ECO:0000256" key="6">
    <source>
        <dbReference type="ARBA" id="ARBA00023136"/>
    </source>
</evidence>
<feature type="transmembrane region" description="Helical" evidence="7">
    <location>
        <begin position="448"/>
        <end position="467"/>
    </location>
</feature>
<evidence type="ECO:0000256" key="7">
    <source>
        <dbReference type="SAM" id="Phobius"/>
    </source>
</evidence>
<dbReference type="Proteomes" id="UP001198163">
    <property type="component" value="Unassembled WGS sequence"/>
</dbReference>
<dbReference type="AlphaFoldDB" id="A0AAE3EGI6"/>
<keyword evidence="4 7" id="KW-0812">Transmembrane</keyword>
<feature type="transmembrane region" description="Helical" evidence="7">
    <location>
        <begin position="79"/>
        <end position="97"/>
    </location>
</feature>
<evidence type="ECO:0000256" key="4">
    <source>
        <dbReference type="ARBA" id="ARBA00022692"/>
    </source>
</evidence>
<evidence type="ECO:0000256" key="1">
    <source>
        <dbReference type="ARBA" id="ARBA00004651"/>
    </source>
</evidence>
<dbReference type="EMBL" id="JAINWA010000001">
    <property type="protein sequence ID" value="MCD1654091.1"/>
    <property type="molecule type" value="Genomic_DNA"/>
</dbReference>
<accession>A0AAE3EGI6</accession>
<dbReference type="GO" id="GO:0009267">
    <property type="term" value="P:cellular response to starvation"/>
    <property type="evidence" value="ECO:0007669"/>
    <property type="project" value="InterPro"/>
</dbReference>
<evidence type="ECO:0000313" key="10">
    <source>
        <dbReference type="Proteomes" id="UP001198163"/>
    </source>
</evidence>
<dbReference type="PANTHER" id="PTHR30252">
    <property type="entry name" value="INNER MEMBRANE PEPTIDE TRANSPORTER"/>
    <property type="match status" value="1"/>
</dbReference>
<feature type="transmembrane region" description="Helical" evidence="7">
    <location>
        <begin position="229"/>
        <end position="246"/>
    </location>
</feature>
<sequence>MITFFACLAILIAGYFLYGPIVEKIFGPTDEPTPALSMTDGVDFVPMKTPNIFLIQLLNIAGLGPIFGAISGALWGPAAFLWITFGTIFAGGVHDYFSGMLSMRHEGESISEIVGIYLGPIMKNVMRVFSVVLLVLVGTVFMTGPAGLLAKLTPDKLNYTFWLVVVLVYYFLATLVPIDKLIGKIYPIFGIVLIIMAIGIGGGVILGNFTGRMSTPEFAFANLHPKGLPIWPLLFITIACGAISGFHSTQSPIMARCVQTERDGRKIFYGAMVCEGIIALIWAAAGMTFYNGTGGLAAALADPLTKGQGGVVYDISIRMLGKVGGVLAILGVIFCPITSGDTAFRSARLTLADWFKVDQKKIMPRLSMALPLLAVGAILSQMDFNIVWRYFAWSNQTLAMIVLWAAAMYLYMKKKNMWIAVVPATFMSAVSMTYILQAPEGFKLATSISYPVGIVFALAVLAFFLFVTQKKKTAA</sequence>
<feature type="transmembrane region" description="Helical" evidence="7">
    <location>
        <begin position="267"/>
        <end position="290"/>
    </location>
</feature>
<feature type="transmembrane region" description="Helical" evidence="7">
    <location>
        <begin position="365"/>
        <end position="384"/>
    </location>
</feature>
<proteinExistence type="inferred from homology"/>
<evidence type="ECO:0000256" key="3">
    <source>
        <dbReference type="ARBA" id="ARBA00022475"/>
    </source>
</evidence>
<dbReference type="RefSeq" id="WP_230753960.1">
    <property type="nucleotide sequence ID" value="NZ_JAINWA010000001.1"/>
</dbReference>
<evidence type="ECO:0000256" key="5">
    <source>
        <dbReference type="ARBA" id="ARBA00022989"/>
    </source>
</evidence>
<dbReference type="Pfam" id="PF02554">
    <property type="entry name" value="CstA"/>
    <property type="match status" value="2"/>
</dbReference>
<feature type="domain" description="CstA N-terminal" evidence="8">
    <location>
        <begin position="3"/>
        <end position="142"/>
    </location>
</feature>
<feature type="transmembrane region" description="Helical" evidence="7">
    <location>
        <begin position="323"/>
        <end position="344"/>
    </location>
</feature>